<dbReference type="Pfam" id="PF00072">
    <property type="entry name" value="Response_reg"/>
    <property type="match status" value="1"/>
</dbReference>
<evidence type="ECO:0000259" key="3">
    <source>
        <dbReference type="PROSITE" id="PS50110"/>
    </source>
</evidence>
<dbReference type="EMBL" id="JAATNW010000004">
    <property type="protein sequence ID" value="NMH59985.1"/>
    <property type="molecule type" value="Genomic_DNA"/>
</dbReference>
<reference evidence="5 6" key="1">
    <citation type="submission" date="2020-03" db="EMBL/GenBank/DDBJ databases">
        <title>Alteromonas ponticola sp. nov., isolated from seawater.</title>
        <authorList>
            <person name="Yoon J.-H."/>
            <person name="Kim Y.-O."/>
        </authorList>
    </citation>
    <scope>NUCLEOTIDE SEQUENCE [LARGE SCALE GENOMIC DNA]</scope>
    <source>
        <strain evidence="5 6">MYP5</strain>
    </source>
</reference>
<dbReference type="Gene3D" id="2.40.50.1020">
    <property type="entry name" value="LytTr DNA-binding domain"/>
    <property type="match status" value="1"/>
</dbReference>
<keyword evidence="2" id="KW-0597">Phosphoprotein</keyword>
<dbReference type="Pfam" id="PF04397">
    <property type="entry name" value="LytTR"/>
    <property type="match status" value="1"/>
</dbReference>
<evidence type="ECO:0000259" key="4">
    <source>
        <dbReference type="PROSITE" id="PS50930"/>
    </source>
</evidence>
<dbReference type="InterPro" id="IPR001789">
    <property type="entry name" value="Sig_transdc_resp-reg_receiver"/>
</dbReference>
<dbReference type="RefSeq" id="WP_169210550.1">
    <property type="nucleotide sequence ID" value="NZ_JAATNW010000004.1"/>
</dbReference>
<dbReference type="InterPro" id="IPR011006">
    <property type="entry name" value="CheY-like_superfamily"/>
</dbReference>
<evidence type="ECO:0000313" key="5">
    <source>
        <dbReference type="EMBL" id="NMH59985.1"/>
    </source>
</evidence>
<dbReference type="PROSITE" id="PS50930">
    <property type="entry name" value="HTH_LYTTR"/>
    <property type="match status" value="1"/>
</dbReference>
<proteinExistence type="predicted"/>
<sequence length="251" mass="28446">MYDVLVVDDEILARETVKILLACDSEVNTIWEAEDAPRALTIAQSKSPDIVILDIEMPGLSGIELAKQLPHDCVIIFASAFSEFALPAFEVNAIDYLLKPFSDERFKDAMKRAKSRLSTQLEAQSIALTSAMVEFMEQHKDCYIRRLIVKDPGRIRFVDVGQVSFITGAGNYVEVHMMDGSHILHRETLANLELQLNPREFVRIHRSSIVRRDCIAELRPNDKGDYAVILDSGDKLTMSRRNRDKISELTH</sequence>
<organism evidence="5 6">
    <name type="scientific">Alteromonas ponticola</name>
    <dbReference type="NCBI Taxonomy" id="2720613"/>
    <lineage>
        <taxon>Bacteria</taxon>
        <taxon>Pseudomonadati</taxon>
        <taxon>Pseudomonadota</taxon>
        <taxon>Gammaproteobacteria</taxon>
        <taxon>Alteromonadales</taxon>
        <taxon>Alteromonadaceae</taxon>
        <taxon>Alteromonas/Salinimonas group</taxon>
        <taxon>Alteromonas</taxon>
    </lineage>
</organism>
<dbReference type="Proteomes" id="UP000709336">
    <property type="component" value="Unassembled WGS sequence"/>
</dbReference>
<dbReference type="InterPro" id="IPR046947">
    <property type="entry name" value="LytR-like"/>
</dbReference>
<dbReference type="Gene3D" id="3.40.50.2300">
    <property type="match status" value="1"/>
</dbReference>
<feature type="domain" description="Response regulatory" evidence="3">
    <location>
        <begin position="3"/>
        <end position="114"/>
    </location>
</feature>
<accession>A0ABX1R0J5</accession>
<evidence type="ECO:0000256" key="2">
    <source>
        <dbReference type="PROSITE-ProRule" id="PRU00169"/>
    </source>
</evidence>
<name>A0ABX1R0J5_9ALTE</name>
<gene>
    <name evidence="5" type="ORF">HCJ96_08155</name>
</gene>
<dbReference type="SMART" id="SM00448">
    <property type="entry name" value="REC"/>
    <property type="match status" value="1"/>
</dbReference>
<evidence type="ECO:0000313" key="6">
    <source>
        <dbReference type="Proteomes" id="UP000709336"/>
    </source>
</evidence>
<dbReference type="SMART" id="SM00850">
    <property type="entry name" value="LytTR"/>
    <property type="match status" value="1"/>
</dbReference>
<feature type="domain" description="HTH LytTR-type" evidence="4">
    <location>
        <begin position="147"/>
        <end position="251"/>
    </location>
</feature>
<dbReference type="PANTHER" id="PTHR37299">
    <property type="entry name" value="TRANSCRIPTIONAL REGULATOR-RELATED"/>
    <property type="match status" value="1"/>
</dbReference>
<protein>
    <submittedName>
        <fullName evidence="5">Response regulator transcription factor</fullName>
    </submittedName>
</protein>
<dbReference type="SUPFAM" id="SSF52172">
    <property type="entry name" value="CheY-like"/>
    <property type="match status" value="1"/>
</dbReference>
<dbReference type="PANTHER" id="PTHR37299:SF1">
    <property type="entry name" value="STAGE 0 SPORULATION PROTEIN A HOMOLOG"/>
    <property type="match status" value="1"/>
</dbReference>
<keyword evidence="6" id="KW-1185">Reference proteome</keyword>
<dbReference type="InterPro" id="IPR007492">
    <property type="entry name" value="LytTR_DNA-bd_dom"/>
</dbReference>
<feature type="modified residue" description="4-aspartylphosphate" evidence="2">
    <location>
        <position position="54"/>
    </location>
</feature>
<dbReference type="PROSITE" id="PS50110">
    <property type="entry name" value="RESPONSE_REGULATORY"/>
    <property type="match status" value="1"/>
</dbReference>
<keyword evidence="1" id="KW-0902">Two-component regulatory system</keyword>
<evidence type="ECO:0000256" key="1">
    <source>
        <dbReference type="ARBA" id="ARBA00023012"/>
    </source>
</evidence>
<comment type="caution">
    <text evidence="5">The sequence shown here is derived from an EMBL/GenBank/DDBJ whole genome shotgun (WGS) entry which is preliminary data.</text>
</comment>